<dbReference type="Proteomes" id="UP000487989">
    <property type="component" value="Unassembled WGS sequence"/>
</dbReference>
<organism evidence="1 2">
    <name type="scientific">Bacteroides uniformis</name>
    <dbReference type="NCBI Taxonomy" id="820"/>
    <lineage>
        <taxon>Bacteria</taxon>
        <taxon>Pseudomonadati</taxon>
        <taxon>Bacteroidota</taxon>
        <taxon>Bacteroidia</taxon>
        <taxon>Bacteroidales</taxon>
        <taxon>Bacteroidaceae</taxon>
        <taxon>Bacteroides</taxon>
    </lineage>
</organism>
<accession>A0A6I0LBG7</accession>
<reference evidence="1 2" key="1">
    <citation type="journal article" date="2019" name="Nat. Med.">
        <title>A library of human gut bacterial isolates paired with longitudinal multiomics data enables mechanistic microbiome research.</title>
        <authorList>
            <person name="Poyet M."/>
            <person name="Groussin M."/>
            <person name="Gibbons S.M."/>
            <person name="Avila-Pacheco J."/>
            <person name="Jiang X."/>
            <person name="Kearney S.M."/>
            <person name="Perrotta A.R."/>
            <person name="Berdy B."/>
            <person name="Zhao S."/>
            <person name="Lieberman T.D."/>
            <person name="Swanson P.K."/>
            <person name="Smith M."/>
            <person name="Roesemann S."/>
            <person name="Alexander J.E."/>
            <person name="Rich S.A."/>
            <person name="Livny J."/>
            <person name="Vlamakis H."/>
            <person name="Clish C."/>
            <person name="Bullock K."/>
            <person name="Deik A."/>
            <person name="Scott J."/>
            <person name="Pierce K.A."/>
            <person name="Xavier R.J."/>
            <person name="Alm E.J."/>
        </authorList>
    </citation>
    <scope>NUCLEOTIDE SEQUENCE [LARGE SCALE GENOMIC DNA]</scope>
    <source>
        <strain evidence="1 2">BIOML-A3</strain>
    </source>
</reference>
<dbReference type="RefSeq" id="WP_151882061.1">
    <property type="nucleotide sequence ID" value="NZ_WCTH01000011.1"/>
</dbReference>
<dbReference type="EMBL" id="WCTJ01000039">
    <property type="protein sequence ID" value="KAB4248355.1"/>
    <property type="molecule type" value="Genomic_DNA"/>
</dbReference>
<protein>
    <submittedName>
        <fullName evidence="1">Uncharacterized protein</fullName>
    </submittedName>
</protein>
<gene>
    <name evidence="1" type="ORF">GAP48_18565</name>
</gene>
<name>A0A6I0LBG7_BACUN</name>
<evidence type="ECO:0000313" key="2">
    <source>
        <dbReference type="Proteomes" id="UP000487989"/>
    </source>
</evidence>
<proteinExistence type="predicted"/>
<dbReference type="AlphaFoldDB" id="A0A6I0LBG7"/>
<evidence type="ECO:0000313" key="1">
    <source>
        <dbReference type="EMBL" id="KAB4248355.1"/>
    </source>
</evidence>
<sequence length="289" mass="33430">MKTLDQIIRYTSQCRFPDNDWQKVLAYCRERFKGGKIHKALSPISESSYDQFVSWLDSGFGSGDLVSYGKTMGVIGDCTPKVTTLIAYCDYEGNLIVKKMNVQNVLRLKRLDDERSRELKKKIYERGFDIVARNAKLSELYIPKKNFYVTLGDSEYGDLSVGIYLESNGCSHHFSAFLNKNGKLEMDCWIEIECTPFRPATEKDIQRLHQATSNAGWSFNGRTNTFIKMPKRGHNNVYWYMNDRFEIVLDKDNGSKKHTERYDAGNYFLDNTEALLFMKEVRNMRNGGV</sequence>
<comment type="caution">
    <text evidence="1">The sequence shown here is derived from an EMBL/GenBank/DDBJ whole genome shotgun (WGS) entry which is preliminary data.</text>
</comment>